<sequence>MTRIILSIIAVFLLSGFSVPTPLKKVKDDYLALRESIEKERIQTAHLYTEHLISMEEVGHIFTDNFVTNIIPQWIGTPWSQDGKSFYPQQGSINDSYFVMTTLLHMGIRLNRYDYARKSALKQAETIKLEHHLINYQGSSDSFFKECQTHYDYGIYFLTIEDYVGFLYIDKDDEFYFIYTSHTQEEEQVIMKNVEECSFLKGDLTATMVPISTNYSLMEYWLSNKNIP</sequence>
<accession>A0ABP9DP95</accession>
<gene>
    <name evidence="1" type="ORF">GCM10023331_33360</name>
</gene>
<evidence type="ECO:0000313" key="1">
    <source>
        <dbReference type="EMBL" id="GAA4845909.1"/>
    </source>
</evidence>
<reference evidence="2" key="1">
    <citation type="journal article" date="2019" name="Int. J. Syst. Evol. Microbiol.">
        <title>The Global Catalogue of Microorganisms (GCM) 10K type strain sequencing project: providing services to taxonomists for standard genome sequencing and annotation.</title>
        <authorList>
            <consortium name="The Broad Institute Genomics Platform"/>
            <consortium name="The Broad Institute Genome Sequencing Center for Infectious Disease"/>
            <person name="Wu L."/>
            <person name="Ma J."/>
        </authorList>
    </citation>
    <scope>NUCLEOTIDE SEQUENCE [LARGE SCALE GENOMIC DNA]</scope>
    <source>
        <strain evidence="2">JCM 18326</strain>
    </source>
</reference>
<protein>
    <recommendedName>
        <fullName evidence="3">DUF4919 domain-containing protein</fullName>
    </recommendedName>
</protein>
<dbReference type="Proteomes" id="UP001500298">
    <property type="component" value="Unassembled WGS sequence"/>
</dbReference>
<evidence type="ECO:0000313" key="2">
    <source>
        <dbReference type="Proteomes" id="UP001500298"/>
    </source>
</evidence>
<keyword evidence="2" id="KW-1185">Reference proteome</keyword>
<proteinExistence type="predicted"/>
<comment type="caution">
    <text evidence="1">The sequence shown here is derived from an EMBL/GenBank/DDBJ whole genome shotgun (WGS) entry which is preliminary data.</text>
</comment>
<evidence type="ECO:0008006" key="3">
    <source>
        <dbReference type="Google" id="ProtNLM"/>
    </source>
</evidence>
<dbReference type="EMBL" id="BAABJX010000052">
    <property type="protein sequence ID" value="GAA4845909.1"/>
    <property type="molecule type" value="Genomic_DNA"/>
</dbReference>
<organism evidence="1 2">
    <name type="scientific">Algivirga pacifica</name>
    <dbReference type="NCBI Taxonomy" id="1162670"/>
    <lineage>
        <taxon>Bacteria</taxon>
        <taxon>Pseudomonadati</taxon>
        <taxon>Bacteroidota</taxon>
        <taxon>Cytophagia</taxon>
        <taxon>Cytophagales</taxon>
        <taxon>Flammeovirgaceae</taxon>
        <taxon>Algivirga</taxon>
    </lineage>
</organism>
<dbReference type="RefSeq" id="WP_345373858.1">
    <property type="nucleotide sequence ID" value="NZ_BAABJX010000052.1"/>
</dbReference>
<name>A0ABP9DP95_9BACT</name>